<dbReference type="SUPFAM" id="SSF53474">
    <property type="entry name" value="alpha/beta-Hydrolases"/>
    <property type="match status" value="1"/>
</dbReference>
<dbReference type="Proteomes" id="UP000249081">
    <property type="component" value="Unassembled WGS sequence"/>
</dbReference>
<evidence type="ECO:0000313" key="1">
    <source>
        <dbReference type="EMBL" id="PZO41636.1"/>
    </source>
</evidence>
<organism evidence="1 2">
    <name type="scientific">Shackletoniella antarctica</name>
    <dbReference type="NCBI Taxonomy" id="268115"/>
    <lineage>
        <taxon>Bacteria</taxon>
        <taxon>Bacillati</taxon>
        <taxon>Cyanobacteriota</taxon>
        <taxon>Cyanophyceae</taxon>
        <taxon>Oculatellales</taxon>
        <taxon>Oculatellaceae</taxon>
        <taxon>Shackletoniella</taxon>
    </lineage>
</organism>
<reference evidence="1 2" key="2">
    <citation type="submission" date="2018-06" db="EMBL/GenBank/DDBJ databases">
        <title>Metagenomic assembly of (sub)arctic Cyanobacteria and their associated microbiome from non-axenic cultures.</title>
        <authorList>
            <person name="Baurain D."/>
        </authorList>
    </citation>
    <scope>NUCLEOTIDE SEQUENCE [LARGE SCALE GENOMIC DNA]</scope>
    <source>
        <strain evidence="1">ULC041bin1</strain>
    </source>
</reference>
<dbReference type="EMBL" id="QBMN01000062">
    <property type="protein sequence ID" value="PZO41636.1"/>
    <property type="molecule type" value="Genomic_DNA"/>
</dbReference>
<evidence type="ECO:0000313" key="2">
    <source>
        <dbReference type="Proteomes" id="UP000249081"/>
    </source>
</evidence>
<accession>A0A2W4W9W5</accession>
<dbReference type="InterPro" id="IPR029058">
    <property type="entry name" value="AB_hydrolase_fold"/>
</dbReference>
<dbReference type="AlphaFoldDB" id="A0A2W4W9W5"/>
<name>A0A2W4W9W5_9CYAN</name>
<reference evidence="2" key="1">
    <citation type="submission" date="2018-04" db="EMBL/GenBank/DDBJ databases">
        <authorList>
            <person name="Cornet L."/>
        </authorList>
    </citation>
    <scope>NUCLEOTIDE SEQUENCE [LARGE SCALE GENOMIC DNA]</scope>
</reference>
<gene>
    <name evidence="1" type="ORF">DCF17_10490</name>
</gene>
<protein>
    <submittedName>
        <fullName evidence="1">Uncharacterized protein</fullName>
    </submittedName>
</protein>
<sequence length="189" mass="20811">MHPPSYTGQILSTIAEDRELSRRSQVICAPQQARGVLSPFALRQALESSLENSLEKSAAEAAPPALIIWAFSAGCVGAAALATHWQRYRGRVLALFMADGWGVPRDPGVPVHRLSHDQITHDTSRWLGSGDEDFYADPAVPHLTLWQQPQMVTGWAIASGSARERMTAAEFLCGRSRDCIDRYQRLNEG</sequence>
<proteinExistence type="predicted"/>
<comment type="caution">
    <text evidence="1">The sequence shown here is derived from an EMBL/GenBank/DDBJ whole genome shotgun (WGS) entry which is preliminary data.</text>
</comment>